<reference evidence="2 3" key="1">
    <citation type="submission" date="2019-12" db="EMBL/GenBank/DDBJ databases">
        <title>Mucilaginibacter sp. HME9299 genome sequencing and assembly.</title>
        <authorList>
            <person name="Kang H."/>
            <person name="Kim H."/>
            <person name="Joh K."/>
        </authorList>
    </citation>
    <scope>NUCLEOTIDE SEQUENCE [LARGE SCALE GENOMIC DNA]</scope>
    <source>
        <strain evidence="2 3">HME9299</strain>
    </source>
</reference>
<comment type="caution">
    <text evidence="2">The sequence shown here is derived from an EMBL/GenBank/DDBJ whole genome shotgun (WGS) entry which is preliminary data.</text>
</comment>
<name>A0A6I4IHI3_9SPHI</name>
<dbReference type="AlphaFoldDB" id="A0A6I4IHI3"/>
<proteinExistence type="predicted"/>
<dbReference type="EMBL" id="WQLA01000008">
    <property type="protein sequence ID" value="MVN92966.1"/>
    <property type="molecule type" value="Genomic_DNA"/>
</dbReference>
<protein>
    <submittedName>
        <fullName evidence="2">Uncharacterized protein</fullName>
    </submittedName>
</protein>
<gene>
    <name evidence="2" type="ORF">GO816_17680</name>
</gene>
<evidence type="ECO:0000313" key="3">
    <source>
        <dbReference type="Proteomes" id="UP000434850"/>
    </source>
</evidence>
<evidence type="ECO:0000313" key="2">
    <source>
        <dbReference type="EMBL" id="MVN92966.1"/>
    </source>
</evidence>
<organism evidence="2 3">
    <name type="scientific">Mucilaginibacter aquatilis</name>
    <dbReference type="NCBI Taxonomy" id="1517760"/>
    <lineage>
        <taxon>Bacteria</taxon>
        <taxon>Pseudomonadati</taxon>
        <taxon>Bacteroidota</taxon>
        <taxon>Sphingobacteriia</taxon>
        <taxon>Sphingobacteriales</taxon>
        <taxon>Sphingobacteriaceae</taxon>
        <taxon>Mucilaginibacter</taxon>
    </lineage>
</organism>
<dbReference type="RefSeq" id="WP_157543287.1">
    <property type="nucleotide sequence ID" value="NZ_WQLA01000008.1"/>
</dbReference>
<dbReference type="OrthoDB" id="799746at2"/>
<feature type="compositionally biased region" description="Basic and acidic residues" evidence="1">
    <location>
        <begin position="44"/>
        <end position="58"/>
    </location>
</feature>
<dbReference type="Proteomes" id="UP000434850">
    <property type="component" value="Unassembled WGS sequence"/>
</dbReference>
<evidence type="ECO:0000256" key="1">
    <source>
        <dbReference type="SAM" id="MobiDB-lite"/>
    </source>
</evidence>
<sequence length="76" mass="8349">MSEQKGSMAPGQQNYPSENEPQGNPHALSGDEIREGANEEDQLDELKENSTNVDDNKKSGAAPTAYQNERKITDDQ</sequence>
<feature type="region of interest" description="Disordered" evidence="1">
    <location>
        <begin position="1"/>
        <end position="76"/>
    </location>
</feature>
<feature type="compositionally biased region" description="Polar residues" evidence="1">
    <location>
        <begin position="1"/>
        <end position="22"/>
    </location>
</feature>
<keyword evidence="3" id="KW-1185">Reference proteome</keyword>
<accession>A0A6I4IHI3</accession>